<keyword evidence="3" id="KW-1185">Reference proteome</keyword>
<sequence>MTKVHITDDQQLRVKQVHTTHQHLKELTLATQEALKYHGKYLSAWEKVMNCLSNNSKDVVGMHVHVSQEAAMQMQSTAPTTARLLSAHNNWCHSGEMKMMRAELESLQEVSATACGTTRKLKKTLAELQKAAKKCTDVNSPKYALKISTNYGKSQEKLLRKKREANANMAIVEDTIQNDMRSLATSWSATMVERGGALYAAFAGLGYRMASCFPVLAEAQQHGIPLTLETAMPPPIFLSGASHRNSFSGSVGFRTPSASASPQRLGWATSRQGGEYEDAARTLPPPFLPNSGKLFPL</sequence>
<feature type="region of interest" description="Disordered" evidence="1">
    <location>
        <begin position="251"/>
        <end position="272"/>
    </location>
</feature>
<protein>
    <submittedName>
        <fullName evidence="2">Uncharacterized protein</fullName>
    </submittedName>
</protein>
<evidence type="ECO:0000256" key="1">
    <source>
        <dbReference type="SAM" id="MobiDB-lite"/>
    </source>
</evidence>
<dbReference type="AlphaFoldDB" id="A0A836HQZ9"/>
<proteinExistence type="predicted"/>
<dbReference type="KEGG" id="phet:94289890"/>
<organism evidence="2 3">
    <name type="scientific">Porcisia hertigi</name>
    <dbReference type="NCBI Taxonomy" id="2761500"/>
    <lineage>
        <taxon>Eukaryota</taxon>
        <taxon>Discoba</taxon>
        <taxon>Euglenozoa</taxon>
        <taxon>Kinetoplastea</taxon>
        <taxon>Metakinetoplastina</taxon>
        <taxon>Trypanosomatida</taxon>
        <taxon>Trypanosomatidae</taxon>
        <taxon>Leishmaniinae</taxon>
        <taxon>Porcisia</taxon>
    </lineage>
</organism>
<evidence type="ECO:0000313" key="2">
    <source>
        <dbReference type="EMBL" id="KAG5497551.1"/>
    </source>
</evidence>
<reference evidence="2 3" key="1">
    <citation type="submission" date="2021-02" db="EMBL/GenBank/DDBJ databases">
        <title>Porcisia hertigi Genome sequencing and assembly.</title>
        <authorList>
            <person name="Almutairi H."/>
            <person name="Gatherer D."/>
        </authorList>
    </citation>
    <scope>NUCLEOTIDE SEQUENCE [LARGE SCALE GENOMIC DNA]</scope>
    <source>
        <strain evidence="2 3">C119</strain>
    </source>
</reference>
<gene>
    <name evidence="2" type="ORF">JKF63_03815</name>
</gene>
<accession>A0A836HQZ9</accession>
<dbReference type="Proteomes" id="UP000674318">
    <property type="component" value="Unassembled WGS sequence"/>
</dbReference>
<name>A0A836HQZ9_9TRYP</name>
<dbReference type="RefSeq" id="XP_067755019.1">
    <property type="nucleotide sequence ID" value="XM_067899813.1"/>
</dbReference>
<dbReference type="GeneID" id="94289890"/>
<dbReference type="EMBL" id="JAFJZO010000031">
    <property type="protein sequence ID" value="KAG5497551.1"/>
    <property type="molecule type" value="Genomic_DNA"/>
</dbReference>
<evidence type="ECO:0000313" key="3">
    <source>
        <dbReference type="Proteomes" id="UP000674318"/>
    </source>
</evidence>
<comment type="caution">
    <text evidence="2">The sequence shown here is derived from an EMBL/GenBank/DDBJ whole genome shotgun (WGS) entry which is preliminary data.</text>
</comment>
<dbReference type="OrthoDB" id="261996at2759"/>
<feature type="region of interest" description="Disordered" evidence="1">
    <location>
        <begin position="278"/>
        <end position="297"/>
    </location>
</feature>